<gene>
    <name evidence="1" type="ORF">D1B33_00960</name>
</gene>
<dbReference type="Pfam" id="PF09388">
    <property type="entry name" value="SpoOE-like"/>
    <property type="match status" value="1"/>
</dbReference>
<dbReference type="SUPFAM" id="SSF140500">
    <property type="entry name" value="BAS1536-like"/>
    <property type="match status" value="1"/>
</dbReference>
<evidence type="ECO:0000313" key="2">
    <source>
        <dbReference type="Proteomes" id="UP000265692"/>
    </source>
</evidence>
<dbReference type="Gene3D" id="4.10.280.10">
    <property type="entry name" value="Helix-loop-helix DNA-binding domain"/>
    <property type="match status" value="1"/>
</dbReference>
<name>A0A396SEJ4_9BACL</name>
<dbReference type="InterPro" id="IPR018540">
    <property type="entry name" value="Spo0E-like"/>
</dbReference>
<dbReference type="Proteomes" id="UP000265692">
    <property type="component" value="Unassembled WGS sequence"/>
</dbReference>
<dbReference type="EMBL" id="QWEI01000001">
    <property type="protein sequence ID" value="RHW40163.1"/>
    <property type="molecule type" value="Genomic_DNA"/>
</dbReference>
<dbReference type="GO" id="GO:0046983">
    <property type="term" value="F:protein dimerization activity"/>
    <property type="evidence" value="ECO:0007669"/>
    <property type="project" value="InterPro"/>
</dbReference>
<keyword evidence="2" id="KW-1185">Reference proteome</keyword>
<dbReference type="OrthoDB" id="1684520at2"/>
<sequence length="71" mass="8372">MISSEDLLLIDQIVELQKHLIEVGTSKGLDHPETLKCSEEMDRLLNKFRSIYWESPNYFQQLLEIIKSKVH</sequence>
<proteinExistence type="predicted"/>
<dbReference type="AlphaFoldDB" id="A0A396SEJ4"/>
<organism evidence="1 2">
    <name type="scientific">Ureibacillus yapensis</name>
    <dbReference type="NCBI Taxonomy" id="2304605"/>
    <lineage>
        <taxon>Bacteria</taxon>
        <taxon>Bacillati</taxon>
        <taxon>Bacillota</taxon>
        <taxon>Bacilli</taxon>
        <taxon>Bacillales</taxon>
        <taxon>Caryophanaceae</taxon>
        <taxon>Ureibacillus</taxon>
    </lineage>
</organism>
<accession>A0A396SEJ4</accession>
<comment type="caution">
    <text evidence="1">The sequence shown here is derived from an EMBL/GenBank/DDBJ whole genome shotgun (WGS) entry which is preliminary data.</text>
</comment>
<protein>
    <submittedName>
        <fullName evidence="1">Aspartyl-phosphate phosphatase Spo0E family protein</fullName>
    </submittedName>
</protein>
<reference evidence="1 2" key="1">
    <citation type="submission" date="2018-08" db="EMBL/GenBank/DDBJ databases">
        <title>Lysinibacillus sp. YLB-03 draft genome sequence.</title>
        <authorList>
            <person name="Yu L."/>
        </authorList>
    </citation>
    <scope>NUCLEOTIDE SEQUENCE [LARGE SCALE GENOMIC DNA]</scope>
    <source>
        <strain evidence="1 2">YLB-03</strain>
    </source>
</reference>
<dbReference type="GO" id="GO:0043937">
    <property type="term" value="P:regulation of sporulation"/>
    <property type="evidence" value="ECO:0007669"/>
    <property type="project" value="InterPro"/>
</dbReference>
<dbReference type="InterPro" id="IPR037208">
    <property type="entry name" value="Spo0E-like_sf"/>
</dbReference>
<evidence type="ECO:0000313" key="1">
    <source>
        <dbReference type="EMBL" id="RHW40163.1"/>
    </source>
</evidence>
<dbReference type="InterPro" id="IPR036638">
    <property type="entry name" value="HLH_DNA-bd_sf"/>
</dbReference>